<organism evidence="1 2">
    <name type="scientific">Vaccinium darrowii</name>
    <dbReference type="NCBI Taxonomy" id="229202"/>
    <lineage>
        <taxon>Eukaryota</taxon>
        <taxon>Viridiplantae</taxon>
        <taxon>Streptophyta</taxon>
        <taxon>Embryophyta</taxon>
        <taxon>Tracheophyta</taxon>
        <taxon>Spermatophyta</taxon>
        <taxon>Magnoliopsida</taxon>
        <taxon>eudicotyledons</taxon>
        <taxon>Gunneridae</taxon>
        <taxon>Pentapetalae</taxon>
        <taxon>asterids</taxon>
        <taxon>Ericales</taxon>
        <taxon>Ericaceae</taxon>
        <taxon>Vaccinioideae</taxon>
        <taxon>Vaccinieae</taxon>
        <taxon>Vaccinium</taxon>
    </lineage>
</organism>
<dbReference type="Proteomes" id="UP000828048">
    <property type="component" value="Chromosome 5"/>
</dbReference>
<comment type="caution">
    <text evidence="1">The sequence shown here is derived from an EMBL/GenBank/DDBJ whole genome shotgun (WGS) entry which is preliminary data.</text>
</comment>
<evidence type="ECO:0000313" key="2">
    <source>
        <dbReference type="Proteomes" id="UP000828048"/>
    </source>
</evidence>
<evidence type="ECO:0000313" key="1">
    <source>
        <dbReference type="EMBL" id="KAH7847342.1"/>
    </source>
</evidence>
<gene>
    <name evidence="1" type="ORF">Vadar_024982</name>
</gene>
<sequence length="758" mass="81369">MSSKTSDLHPWWTLLIIALFAHLFVHSQALTNDGNLLLSFKNSVLNDPLGVLHNWNSSDQYPCSWNGVTCGTPGDANATLRVTGLSLPNSQLLASIPPNLGLIKHLRILNLSNNSINGSIPLYFLKASALQFLDLSNNLVSGELPEELVGGLLSLVVLNLTNNALGGNIPENLSVLRNLTYVSLKGNYFTGNLPSGFGSVQVLDLSSNLINGSLPSNFSGNSLHYLNLSYNRLSGEIPSQFANQIPTNATIDFSYNNFTGEIPETSLFLNQNLESYTGNPELCGGPVKNPCPIPSTPYTQPNVSAPTSTPAIAAIPKSIDSSPATNSSGSATGSSRNGMRTGTVVGIVVGDVLGVSILALAFLYVYQVKKRKSSVDTNGKSAKVVEPVKDYDWSSSEEEESSKGIRALACLRKQSHVEEESSDSVDSDDGENVDDGLKRHEHQEKQDQKGGALVTVDGDKQLELETLLKASAYILGASGSSIMYKAVLEDGTTMVVRRIGEGGVERFKDFENQPMRSSLSTISSPMAALPNARYRKVGSSPCHIPWEVRLKIAKGIARGLTYIHDKKHVHGNLKPSNVLLGLDMEPKIGDFGLERLVTGESGYKPGASARNFGSKRSTASRESFHDNAIGGTPSPSPSSMGCISPYYAPESLRSIKPNSKWDVFSFGVVLLELLTGKVIVSDELGPGPGGLTGEDKTRVMKMADVAIRADLEGKEDAFLALLRLGFNCISPTPQKRPTMKEALQALEKFPSSSSSSYF</sequence>
<keyword evidence="2" id="KW-1185">Reference proteome</keyword>
<protein>
    <submittedName>
        <fullName evidence="1">Uncharacterized protein</fullName>
    </submittedName>
</protein>
<accession>A0ACB7Y214</accession>
<name>A0ACB7Y214_9ERIC</name>
<reference evidence="1 2" key="1">
    <citation type="journal article" date="2021" name="Hortic Res">
        <title>High-quality reference genome and annotation aids understanding of berry development for evergreen blueberry (Vaccinium darrowii).</title>
        <authorList>
            <person name="Yu J."/>
            <person name="Hulse-Kemp A.M."/>
            <person name="Babiker E."/>
            <person name="Staton M."/>
        </authorList>
    </citation>
    <scope>NUCLEOTIDE SEQUENCE [LARGE SCALE GENOMIC DNA]</scope>
    <source>
        <strain evidence="2">cv. NJ 8807/NJ 8810</strain>
        <tissue evidence="1">Young leaf</tissue>
    </source>
</reference>
<proteinExistence type="predicted"/>
<dbReference type="EMBL" id="CM037155">
    <property type="protein sequence ID" value="KAH7847342.1"/>
    <property type="molecule type" value="Genomic_DNA"/>
</dbReference>